<evidence type="ECO:0000313" key="2">
    <source>
        <dbReference type="EMBL" id="ETE65217.1"/>
    </source>
</evidence>
<protein>
    <submittedName>
        <fullName evidence="2">ATP-dependent RNA helicase DHX8</fullName>
    </submittedName>
</protein>
<dbReference type="CDD" id="cd21691">
    <property type="entry name" value="GH2-like_DHX8"/>
    <property type="match status" value="1"/>
</dbReference>
<accession>V8NUJ7</accession>
<sequence length="88" mass="9717">MADPTEELATLEYLSLVSKVCTELDNHLGINDKDLAEFVISLAERNTNFDTFKTALVKNGAEFTDSLVSNLLRLIQTMRPPAKASTSK</sequence>
<comment type="caution">
    <text evidence="2">The sequence shown here is derived from an EMBL/GenBank/DDBJ whole genome shotgun (WGS) entry which is preliminary data.</text>
</comment>
<dbReference type="InterPro" id="IPR055349">
    <property type="entry name" value="GH2_GIPC"/>
</dbReference>
<dbReference type="Pfam" id="PF25082">
    <property type="entry name" value="GIPC1_GH2"/>
    <property type="match status" value="1"/>
</dbReference>
<keyword evidence="2" id="KW-0378">Hydrolase</keyword>
<gene>
    <name evidence="2" type="primary">DHX8</name>
    <name evidence="2" type="ORF">L345_09006</name>
</gene>
<dbReference type="AlphaFoldDB" id="V8NUJ7"/>
<dbReference type="EMBL" id="AZIM01001955">
    <property type="protein sequence ID" value="ETE65217.1"/>
    <property type="molecule type" value="Genomic_DNA"/>
</dbReference>
<keyword evidence="2" id="KW-0347">Helicase</keyword>
<evidence type="ECO:0000259" key="1">
    <source>
        <dbReference type="Pfam" id="PF25082"/>
    </source>
</evidence>
<dbReference type="GO" id="GO:0004386">
    <property type="term" value="F:helicase activity"/>
    <property type="evidence" value="ECO:0007669"/>
    <property type="project" value="UniProtKB-KW"/>
</dbReference>
<organism evidence="2 3">
    <name type="scientific">Ophiophagus hannah</name>
    <name type="common">King cobra</name>
    <name type="synonym">Naja hannah</name>
    <dbReference type="NCBI Taxonomy" id="8665"/>
    <lineage>
        <taxon>Eukaryota</taxon>
        <taxon>Metazoa</taxon>
        <taxon>Chordata</taxon>
        <taxon>Craniata</taxon>
        <taxon>Vertebrata</taxon>
        <taxon>Euteleostomi</taxon>
        <taxon>Lepidosauria</taxon>
        <taxon>Squamata</taxon>
        <taxon>Bifurcata</taxon>
        <taxon>Unidentata</taxon>
        <taxon>Episquamata</taxon>
        <taxon>Toxicofera</taxon>
        <taxon>Serpentes</taxon>
        <taxon>Colubroidea</taxon>
        <taxon>Elapidae</taxon>
        <taxon>Elapinae</taxon>
        <taxon>Ophiophagus</taxon>
    </lineage>
</organism>
<dbReference type="Proteomes" id="UP000018936">
    <property type="component" value="Unassembled WGS sequence"/>
</dbReference>
<evidence type="ECO:0000313" key="3">
    <source>
        <dbReference type="Proteomes" id="UP000018936"/>
    </source>
</evidence>
<dbReference type="OrthoDB" id="10253254at2759"/>
<keyword evidence="2" id="KW-0547">Nucleotide-binding</keyword>
<feature type="domain" description="GIPC GH2" evidence="1">
    <location>
        <begin position="17"/>
        <end position="74"/>
    </location>
</feature>
<reference evidence="2 3" key="1">
    <citation type="journal article" date="2013" name="Proc. Natl. Acad. Sci. U.S.A.">
        <title>The king cobra genome reveals dynamic gene evolution and adaptation in the snake venom system.</title>
        <authorList>
            <person name="Vonk F.J."/>
            <person name="Casewell N.R."/>
            <person name="Henkel C.V."/>
            <person name="Heimberg A.M."/>
            <person name="Jansen H.J."/>
            <person name="McCleary R.J."/>
            <person name="Kerkkamp H.M."/>
            <person name="Vos R.A."/>
            <person name="Guerreiro I."/>
            <person name="Calvete J.J."/>
            <person name="Wuster W."/>
            <person name="Woods A.E."/>
            <person name="Logan J.M."/>
            <person name="Harrison R.A."/>
            <person name="Castoe T.A."/>
            <person name="de Koning A.P."/>
            <person name="Pollock D.D."/>
            <person name="Yandell M."/>
            <person name="Calderon D."/>
            <person name="Renjifo C."/>
            <person name="Currier R.B."/>
            <person name="Salgado D."/>
            <person name="Pla D."/>
            <person name="Sanz L."/>
            <person name="Hyder A.S."/>
            <person name="Ribeiro J.M."/>
            <person name="Arntzen J.W."/>
            <person name="van den Thillart G.E."/>
            <person name="Boetzer M."/>
            <person name="Pirovano W."/>
            <person name="Dirks R.P."/>
            <person name="Spaink H.P."/>
            <person name="Duboule D."/>
            <person name="McGlinn E."/>
            <person name="Kini R.M."/>
            <person name="Richardson M.K."/>
        </authorList>
    </citation>
    <scope>NUCLEOTIDE SEQUENCE</scope>
    <source>
        <tissue evidence="2">Blood</tissue>
    </source>
</reference>
<dbReference type="InterPro" id="IPR049588">
    <property type="entry name" value="DHX8_GH2-like"/>
</dbReference>
<proteinExistence type="predicted"/>
<keyword evidence="2" id="KW-0067">ATP-binding</keyword>
<keyword evidence="3" id="KW-1185">Reference proteome</keyword>
<name>V8NUJ7_OPHHA</name>
<feature type="non-terminal residue" evidence="2">
    <location>
        <position position="88"/>
    </location>
</feature>